<dbReference type="PANTHER" id="PTHR33577:SF1">
    <property type="entry name" value="HEME HALOPEROXIDASE FAMILY PROFILE DOMAIN-CONTAINING PROTEIN"/>
    <property type="match status" value="1"/>
</dbReference>
<evidence type="ECO:0000256" key="4">
    <source>
        <dbReference type="ARBA" id="ARBA00022723"/>
    </source>
</evidence>
<dbReference type="Proteomes" id="UP000624244">
    <property type="component" value="Unassembled WGS sequence"/>
</dbReference>
<proteinExistence type="inferred from homology"/>
<evidence type="ECO:0000256" key="7">
    <source>
        <dbReference type="ARBA" id="ARBA00025795"/>
    </source>
</evidence>
<comment type="similarity">
    <text evidence="7">Belongs to the chloroperoxidase family.</text>
</comment>
<comment type="caution">
    <text evidence="10">The sequence shown here is derived from an EMBL/GenBank/DDBJ whole genome shotgun (WGS) entry which is preliminary data.</text>
</comment>
<feature type="domain" description="Heme haloperoxidase family profile" evidence="9">
    <location>
        <begin position="82"/>
        <end position="322"/>
    </location>
</feature>
<evidence type="ECO:0000313" key="10">
    <source>
        <dbReference type="EMBL" id="KAF5853487.1"/>
    </source>
</evidence>
<dbReference type="InterPro" id="IPR000028">
    <property type="entry name" value="Chloroperoxidase"/>
</dbReference>
<dbReference type="OMA" id="DILSWSM"/>
<evidence type="ECO:0000256" key="3">
    <source>
        <dbReference type="ARBA" id="ARBA00022617"/>
    </source>
</evidence>
<gene>
    <name evidence="10" type="ORF">GGP41_002061</name>
</gene>
<evidence type="ECO:0000313" key="11">
    <source>
        <dbReference type="Proteomes" id="UP000624244"/>
    </source>
</evidence>
<protein>
    <recommendedName>
        <fullName evidence="9">Heme haloperoxidase family profile domain-containing protein</fullName>
    </recommendedName>
</protein>
<dbReference type="GO" id="GO:0004601">
    <property type="term" value="F:peroxidase activity"/>
    <property type="evidence" value="ECO:0007669"/>
    <property type="project" value="UniProtKB-KW"/>
</dbReference>
<dbReference type="Gene3D" id="1.10.489.10">
    <property type="entry name" value="Chloroperoxidase-like"/>
    <property type="match status" value="1"/>
</dbReference>
<name>A0A8H6DZ77_COCSA</name>
<dbReference type="Pfam" id="PF01328">
    <property type="entry name" value="Peroxidase_2"/>
    <property type="match status" value="1"/>
</dbReference>
<keyword evidence="2" id="KW-0575">Peroxidase</keyword>
<organism evidence="10 11">
    <name type="scientific">Cochliobolus sativus</name>
    <name type="common">Common root rot and spot blotch fungus</name>
    <name type="synonym">Bipolaris sorokiniana</name>
    <dbReference type="NCBI Taxonomy" id="45130"/>
    <lineage>
        <taxon>Eukaryota</taxon>
        <taxon>Fungi</taxon>
        <taxon>Dikarya</taxon>
        <taxon>Ascomycota</taxon>
        <taxon>Pezizomycotina</taxon>
        <taxon>Dothideomycetes</taxon>
        <taxon>Pleosporomycetidae</taxon>
        <taxon>Pleosporales</taxon>
        <taxon>Pleosporineae</taxon>
        <taxon>Pleosporaceae</taxon>
        <taxon>Bipolaris</taxon>
    </lineage>
</organism>
<dbReference type="AlphaFoldDB" id="A0A8H6DZ77"/>
<evidence type="ECO:0000259" key="9">
    <source>
        <dbReference type="PROSITE" id="PS51405"/>
    </source>
</evidence>
<evidence type="ECO:0000256" key="8">
    <source>
        <dbReference type="SAM" id="SignalP"/>
    </source>
</evidence>
<dbReference type="InterPro" id="IPR036851">
    <property type="entry name" value="Chloroperoxidase-like_sf"/>
</dbReference>
<comment type="cofactor">
    <cofactor evidence="1">
        <name>heme b</name>
        <dbReference type="ChEBI" id="CHEBI:60344"/>
    </cofactor>
</comment>
<evidence type="ECO:0000256" key="6">
    <source>
        <dbReference type="ARBA" id="ARBA00023004"/>
    </source>
</evidence>
<feature type="signal peptide" evidence="8">
    <location>
        <begin position="1"/>
        <end position="21"/>
    </location>
</feature>
<accession>A0A8H6DZ77</accession>
<dbReference type="GO" id="GO:0046872">
    <property type="term" value="F:metal ion binding"/>
    <property type="evidence" value="ECO:0007669"/>
    <property type="project" value="UniProtKB-KW"/>
</dbReference>
<keyword evidence="5" id="KW-0560">Oxidoreductase</keyword>
<dbReference type="PANTHER" id="PTHR33577">
    <property type="entry name" value="STERIGMATOCYSTIN BIOSYNTHESIS PEROXIDASE STCC-RELATED"/>
    <property type="match status" value="1"/>
</dbReference>
<feature type="chain" id="PRO_5034334464" description="Heme haloperoxidase family profile domain-containing protein" evidence="8">
    <location>
        <begin position="22"/>
        <end position="431"/>
    </location>
</feature>
<evidence type="ECO:0000256" key="1">
    <source>
        <dbReference type="ARBA" id="ARBA00001970"/>
    </source>
</evidence>
<dbReference type="EMBL" id="WNKQ01000002">
    <property type="protein sequence ID" value="KAF5853487.1"/>
    <property type="molecule type" value="Genomic_DNA"/>
</dbReference>
<keyword evidence="8" id="KW-0732">Signal</keyword>
<reference evidence="10" key="1">
    <citation type="submission" date="2019-11" db="EMBL/GenBank/DDBJ databases">
        <title>Bipolaris sorokiniana Genome sequencing.</title>
        <authorList>
            <person name="Wang H."/>
        </authorList>
    </citation>
    <scope>NUCLEOTIDE SEQUENCE</scope>
</reference>
<keyword evidence="3" id="KW-0349">Heme</keyword>
<dbReference type="PROSITE" id="PS51405">
    <property type="entry name" value="HEME_HALOPEROXIDASE"/>
    <property type="match status" value="1"/>
</dbReference>
<sequence length="431" mass="45788">MYILNAKIALLAAATASLTVAWPTAILDAAGHDPEVLKRAEEEVAKAMQARQSNSASAATSIFEPVPIFDAKAQYIDVSAGSGHEYVPPGPDDLRGPCPGLNALANHNFLPHNGYATVAQYVEATTKVVGMGPTLALLLSAVGGALSGDILSWSMGGKPSLGQAGLTGILGNGLTGSHNKYETDGSPTRGDLYQTGNNFKTVPAQFQQLIDASPGGFVTLESLTAFRSARVDAQRKSNPYYFSGPFAGVLVQPAAYTFIFRFMANHSAENPEGVLPYDVLQSWFGIQGTNGKYTAVQGGERIPNNWYRRPIAYPYDTPYFLADTLNAATLYPKFLEVGGNTGQPDSFVGIDVASLTGGIFSSANLLKGNNLACFVYQISALAKPDILLGLLTTLLDIVNNAVAALSCPQLKNFDQSVLKQFPGYNRQNVYG</sequence>
<evidence type="ECO:0000256" key="5">
    <source>
        <dbReference type="ARBA" id="ARBA00023002"/>
    </source>
</evidence>
<dbReference type="SUPFAM" id="SSF47571">
    <property type="entry name" value="Cloroperoxidase"/>
    <property type="match status" value="1"/>
</dbReference>
<keyword evidence="6" id="KW-0408">Iron</keyword>
<keyword evidence="4" id="KW-0479">Metal-binding</keyword>
<evidence type="ECO:0000256" key="2">
    <source>
        <dbReference type="ARBA" id="ARBA00022559"/>
    </source>
</evidence>